<dbReference type="OrthoDB" id="5383532at2759"/>
<keyword evidence="2" id="KW-1185">Reference proteome</keyword>
<reference evidence="1" key="1">
    <citation type="submission" date="2021-03" db="EMBL/GenBank/DDBJ databases">
        <authorList>
            <person name="Tagirdzhanova G."/>
        </authorList>
    </citation>
    <scope>NUCLEOTIDE SEQUENCE</scope>
</reference>
<name>A0A8H3ER55_9LECA</name>
<dbReference type="Proteomes" id="UP000664534">
    <property type="component" value="Unassembled WGS sequence"/>
</dbReference>
<evidence type="ECO:0000313" key="2">
    <source>
        <dbReference type="Proteomes" id="UP000664534"/>
    </source>
</evidence>
<dbReference type="AlphaFoldDB" id="A0A8H3ER55"/>
<protein>
    <submittedName>
        <fullName evidence="1">Uncharacterized protein</fullName>
    </submittedName>
</protein>
<gene>
    <name evidence="1" type="ORF">IMSHALPRED_007542</name>
</gene>
<comment type="caution">
    <text evidence="1">The sequence shown here is derived from an EMBL/GenBank/DDBJ whole genome shotgun (WGS) entry which is preliminary data.</text>
</comment>
<dbReference type="EMBL" id="CAJPDT010000005">
    <property type="protein sequence ID" value="CAF9908938.1"/>
    <property type="molecule type" value="Genomic_DNA"/>
</dbReference>
<evidence type="ECO:0000313" key="1">
    <source>
        <dbReference type="EMBL" id="CAF9908938.1"/>
    </source>
</evidence>
<sequence length="211" mass="23229">MAATLPAHQLLTVGSTSYDAAIQLFYKLPGRYRLIRRSHHRHVVEDTNLSYGSLVHPSLGTSAVTLRASTDSGYEVELIQTTVINLRTWTHQTATKVEKRAFRIANGQWSVWCVDDLEGLDVVRAKMADLTLGAVQPATQGGPTGLDAEQIVRLDGGPWQDGRGRNGVAMRVWVKKGLAWQFAHQLDRQGVGASEVCSDELWPAVEGGERR</sequence>
<accession>A0A8H3ER55</accession>
<proteinExistence type="predicted"/>
<organism evidence="1 2">
    <name type="scientific">Imshaugia aleurites</name>
    <dbReference type="NCBI Taxonomy" id="172621"/>
    <lineage>
        <taxon>Eukaryota</taxon>
        <taxon>Fungi</taxon>
        <taxon>Dikarya</taxon>
        <taxon>Ascomycota</taxon>
        <taxon>Pezizomycotina</taxon>
        <taxon>Lecanoromycetes</taxon>
        <taxon>OSLEUM clade</taxon>
        <taxon>Lecanoromycetidae</taxon>
        <taxon>Lecanorales</taxon>
        <taxon>Lecanorineae</taxon>
        <taxon>Parmeliaceae</taxon>
        <taxon>Imshaugia</taxon>
    </lineage>
</organism>